<name>A0A7J7ZX64_MYOMY</name>
<dbReference type="Proteomes" id="UP000527355">
    <property type="component" value="Unassembled WGS sequence"/>
</dbReference>
<sequence>MLYISEGEISPNATLSLQHSASASCLHFSMHCNSLRPFFPPEQKIFPCRYSRRFKHFKNRFKYLLLLRFISFPSTPSSTFCFCSASSYHITSLHLCYYHGAFPVESGLYHYRVFCESFSIN</sequence>
<dbReference type="EMBL" id="JABWUV010000002">
    <property type="protein sequence ID" value="KAF6378843.1"/>
    <property type="molecule type" value="Genomic_DNA"/>
</dbReference>
<evidence type="ECO:0000313" key="1">
    <source>
        <dbReference type="EMBL" id="KAF6378843.1"/>
    </source>
</evidence>
<comment type="caution">
    <text evidence="1">The sequence shown here is derived from an EMBL/GenBank/DDBJ whole genome shotgun (WGS) entry which is preliminary data.</text>
</comment>
<accession>A0A7J7ZX64</accession>
<organism evidence="1 2">
    <name type="scientific">Myotis myotis</name>
    <name type="common">Greater mouse-eared bat</name>
    <name type="synonym">Vespertilio myotis</name>
    <dbReference type="NCBI Taxonomy" id="51298"/>
    <lineage>
        <taxon>Eukaryota</taxon>
        <taxon>Metazoa</taxon>
        <taxon>Chordata</taxon>
        <taxon>Craniata</taxon>
        <taxon>Vertebrata</taxon>
        <taxon>Euteleostomi</taxon>
        <taxon>Mammalia</taxon>
        <taxon>Eutheria</taxon>
        <taxon>Laurasiatheria</taxon>
        <taxon>Chiroptera</taxon>
        <taxon>Yangochiroptera</taxon>
        <taxon>Vespertilionidae</taxon>
        <taxon>Myotis</taxon>
    </lineage>
</organism>
<keyword evidence="2" id="KW-1185">Reference proteome</keyword>
<protein>
    <submittedName>
        <fullName evidence="1">Uncharacterized protein</fullName>
    </submittedName>
</protein>
<evidence type="ECO:0000313" key="2">
    <source>
        <dbReference type="Proteomes" id="UP000527355"/>
    </source>
</evidence>
<proteinExistence type="predicted"/>
<gene>
    <name evidence="1" type="ORF">mMyoMyo1_009739</name>
</gene>
<reference evidence="1 2" key="1">
    <citation type="journal article" date="2020" name="Nature">
        <title>Six reference-quality genomes reveal evolution of bat adaptations.</title>
        <authorList>
            <person name="Jebb D."/>
            <person name="Huang Z."/>
            <person name="Pippel M."/>
            <person name="Hughes G.M."/>
            <person name="Lavrichenko K."/>
            <person name="Devanna P."/>
            <person name="Winkler S."/>
            <person name="Jermiin L.S."/>
            <person name="Skirmuntt E.C."/>
            <person name="Katzourakis A."/>
            <person name="Burkitt-Gray L."/>
            <person name="Ray D.A."/>
            <person name="Sullivan K.A.M."/>
            <person name="Roscito J.G."/>
            <person name="Kirilenko B.M."/>
            <person name="Davalos L.M."/>
            <person name="Corthals A.P."/>
            <person name="Power M.L."/>
            <person name="Jones G."/>
            <person name="Ransome R.D."/>
            <person name="Dechmann D.K.N."/>
            <person name="Locatelli A.G."/>
            <person name="Puechmaille S.J."/>
            <person name="Fedrigo O."/>
            <person name="Jarvis E.D."/>
            <person name="Hiller M."/>
            <person name="Vernes S.C."/>
            <person name="Myers E.W."/>
            <person name="Teeling E.C."/>
        </authorList>
    </citation>
    <scope>NUCLEOTIDE SEQUENCE [LARGE SCALE GENOMIC DNA]</scope>
    <source>
        <strain evidence="1">MMyoMyo1</strain>
        <tissue evidence="1">Flight muscle</tissue>
    </source>
</reference>
<dbReference type="AlphaFoldDB" id="A0A7J7ZX64"/>